<accession>A0A2A2FCH3</accession>
<evidence type="ECO:0000313" key="4">
    <source>
        <dbReference type="Proteomes" id="UP000218896"/>
    </source>
</evidence>
<sequence>MNDNSKQLPATTTPSPQPGRARLWPLWLVIILLAAGLLGAGFMLWEQHRTQQQLGNRLDTLNSMASDLRETQQSGSEARAQRLNRLEGKLDEQADALDTQSRQIAHNARSLLGLGQRTRTDWLLAEAEYLLRLANQRLELENDHQGALRVLESTDELLAGIDAAGVHPIREALAEEILALRTMDPVDRTGIHLQLEAAIGMIPELGRAQSLDGADTLPDAGSNSSQQTDAGLWQQLLGVLDRMVRIRRVDGPTQALLTPEQETQAQLHLQLMFEQAAAALLRGDNAVYRRSLGRAGDWLERWYDSSNQTASALRELISDLRDERLQAEAPDISESLELLKARLRARADESGPPQSDDDNGETSQ</sequence>
<evidence type="ECO:0000313" key="3">
    <source>
        <dbReference type="EMBL" id="PAU82253.1"/>
    </source>
</evidence>
<feature type="transmembrane region" description="Helical" evidence="2">
    <location>
        <begin position="24"/>
        <end position="45"/>
    </location>
</feature>
<evidence type="ECO:0000256" key="2">
    <source>
        <dbReference type="SAM" id="Phobius"/>
    </source>
</evidence>
<protein>
    <recommendedName>
        <fullName evidence="5">Uroporphyrin-3 C-methyltransferase</fullName>
    </recommendedName>
</protein>
<dbReference type="Proteomes" id="UP000218896">
    <property type="component" value="Unassembled WGS sequence"/>
</dbReference>
<keyword evidence="2" id="KW-1133">Transmembrane helix</keyword>
<gene>
    <name evidence="3" type="ORF">CK501_03665</name>
</gene>
<keyword evidence="4" id="KW-1185">Reference proteome</keyword>
<dbReference type="OrthoDB" id="5739852at2"/>
<keyword evidence="2" id="KW-0812">Transmembrane</keyword>
<dbReference type="AlphaFoldDB" id="A0A2A2FCH3"/>
<dbReference type="RefSeq" id="WP_095616347.1">
    <property type="nucleotide sequence ID" value="NZ_NSKD01000001.1"/>
</dbReference>
<feature type="region of interest" description="Disordered" evidence="1">
    <location>
        <begin position="343"/>
        <end position="364"/>
    </location>
</feature>
<reference evidence="3 4" key="1">
    <citation type="submission" date="2017-08" db="EMBL/GenBank/DDBJ databases">
        <title>Halovibrio sewagensis sp. nov., isolated from wastewater of high salinity.</title>
        <authorList>
            <person name="Dong X."/>
            <person name="Zhang G."/>
        </authorList>
    </citation>
    <scope>NUCLEOTIDE SEQUENCE [LARGE SCALE GENOMIC DNA]</scope>
    <source>
        <strain evidence="3 4">YL5-2</strain>
    </source>
</reference>
<evidence type="ECO:0000256" key="1">
    <source>
        <dbReference type="SAM" id="MobiDB-lite"/>
    </source>
</evidence>
<evidence type="ECO:0008006" key="5">
    <source>
        <dbReference type="Google" id="ProtNLM"/>
    </source>
</evidence>
<dbReference type="Pfam" id="PF04375">
    <property type="entry name" value="HemX"/>
    <property type="match status" value="1"/>
</dbReference>
<name>A0A2A2FCH3_9GAMM</name>
<proteinExistence type="predicted"/>
<comment type="caution">
    <text evidence="3">The sequence shown here is derived from an EMBL/GenBank/DDBJ whole genome shotgun (WGS) entry which is preliminary data.</text>
</comment>
<organism evidence="3 4">
    <name type="scientific">Halovibrio salipaludis</name>
    <dbReference type="NCBI Taxonomy" id="2032626"/>
    <lineage>
        <taxon>Bacteria</taxon>
        <taxon>Pseudomonadati</taxon>
        <taxon>Pseudomonadota</taxon>
        <taxon>Gammaproteobacteria</taxon>
        <taxon>Oceanospirillales</taxon>
        <taxon>Halomonadaceae</taxon>
        <taxon>Halovibrio</taxon>
    </lineage>
</organism>
<dbReference type="PANTHER" id="PTHR38043:SF1">
    <property type="entry name" value="PROTEIN HEMX"/>
    <property type="match status" value="1"/>
</dbReference>
<dbReference type="EMBL" id="NSKD01000001">
    <property type="protein sequence ID" value="PAU82253.1"/>
    <property type="molecule type" value="Genomic_DNA"/>
</dbReference>
<keyword evidence="2" id="KW-0472">Membrane</keyword>
<dbReference type="PANTHER" id="PTHR38043">
    <property type="entry name" value="PROTEIN HEMX"/>
    <property type="match status" value="1"/>
</dbReference>
<dbReference type="InterPro" id="IPR007470">
    <property type="entry name" value="HemX"/>
</dbReference>
<feature type="compositionally biased region" description="Acidic residues" evidence="1">
    <location>
        <begin position="355"/>
        <end position="364"/>
    </location>
</feature>